<feature type="domain" description="Resolvase/invertase-type recombinase catalytic" evidence="6">
    <location>
        <begin position="3"/>
        <end position="153"/>
    </location>
</feature>
<dbReference type="SMART" id="SM00857">
    <property type="entry name" value="Resolvase"/>
    <property type="match status" value="1"/>
</dbReference>
<feature type="coiled-coil region" evidence="5">
    <location>
        <begin position="443"/>
        <end position="480"/>
    </location>
</feature>
<evidence type="ECO:0000259" key="6">
    <source>
        <dbReference type="PROSITE" id="PS51736"/>
    </source>
</evidence>
<evidence type="ECO:0000256" key="3">
    <source>
        <dbReference type="ARBA" id="ARBA00023172"/>
    </source>
</evidence>
<dbReference type="PANTHER" id="PTHR30461:SF23">
    <property type="entry name" value="DNA RECOMBINASE-RELATED"/>
    <property type="match status" value="1"/>
</dbReference>
<accession>A0ABS5NLK6</accession>
<evidence type="ECO:0000256" key="4">
    <source>
        <dbReference type="PROSITE-ProRule" id="PRU10137"/>
    </source>
</evidence>
<dbReference type="PROSITE" id="PS51736">
    <property type="entry name" value="RECOMBINASES_3"/>
    <property type="match status" value="1"/>
</dbReference>
<keyword evidence="9" id="KW-1185">Reference proteome</keyword>
<dbReference type="PROSITE" id="PS00397">
    <property type="entry name" value="RECOMBINASES_1"/>
    <property type="match status" value="1"/>
</dbReference>
<keyword evidence="5" id="KW-0175">Coiled coil</keyword>
<feature type="domain" description="Recombinase" evidence="7">
    <location>
        <begin position="161"/>
        <end position="309"/>
    </location>
</feature>
<evidence type="ECO:0000313" key="9">
    <source>
        <dbReference type="Proteomes" id="UP000681027"/>
    </source>
</evidence>
<dbReference type="Gene3D" id="3.90.1750.20">
    <property type="entry name" value="Putative Large Serine Recombinase, Chain B, Domain 2"/>
    <property type="match status" value="1"/>
</dbReference>
<keyword evidence="3" id="KW-0233">DNA recombination</keyword>
<reference evidence="8 9" key="1">
    <citation type="submission" date="2021-05" db="EMBL/GenBank/DDBJ databases">
        <title>Novel Bacillus species.</title>
        <authorList>
            <person name="Liu G."/>
        </authorList>
    </citation>
    <scope>NUCLEOTIDE SEQUENCE [LARGE SCALE GENOMIC DNA]</scope>
    <source>
        <strain evidence="8 9">FJAT-49705</strain>
    </source>
</reference>
<dbReference type="EMBL" id="JAGYPM010000001">
    <property type="protein sequence ID" value="MBS4188690.1"/>
    <property type="molecule type" value="Genomic_DNA"/>
</dbReference>
<dbReference type="Pfam" id="PF07508">
    <property type="entry name" value="Recombinase"/>
    <property type="match status" value="1"/>
</dbReference>
<dbReference type="InterPro" id="IPR036162">
    <property type="entry name" value="Resolvase-like_N_sf"/>
</dbReference>
<dbReference type="Pfam" id="PF13408">
    <property type="entry name" value="Zn_ribbon_recom"/>
    <property type="match status" value="1"/>
</dbReference>
<dbReference type="Gene3D" id="3.40.50.1390">
    <property type="entry name" value="Resolvase, N-terminal catalytic domain"/>
    <property type="match status" value="1"/>
</dbReference>
<evidence type="ECO:0000313" key="8">
    <source>
        <dbReference type="EMBL" id="MBS4188690.1"/>
    </source>
</evidence>
<dbReference type="SUPFAM" id="SSF53041">
    <property type="entry name" value="Resolvase-like"/>
    <property type="match status" value="1"/>
</dbReference>
<evidence type="ECO:0000256" key="2">
    <source>
        <dbReference type="ARBA" id="ARBA00023125"/>
    </source>
</evidence>
<name>A0ABS5NLK6_9BACI</name>
<feature type="active site" description="O-(5'-phospho-DNA)-serine intermediate" evidence="4">
    <location>
        <position position="11"/>
    </location>
</feature>
<dbReference type="PANTHER" id="PTHR30461">
    <property type="entry name" value="DNA-INVERTASE FROM LAMBDOID PROPHAGE"/>
    <property type="match status" value="1"/>
</dbReference>
<dbReference type="InterPro" id="IPR025827">
    <property type="entry name" value="Zn_ribbon_recom_dom"/>
</dbReference>
<sequence>MKIGAIYARASTNKQGDTIEHQVDMIKEFAKRTNIEVVFDERFIYEEEGESGFKTTLLQRPAMRRLLHDIDSGLISIVFFKGISRFARDSGETITTAKRLINKGIRMISLEENYDSLRDDPTMFQIFAVMAENESRKTSIRVSLGNKQRARNGDWAGTVTPMGYKKVKDLPEEDLKNKLISQGRRMHSLHPDEYALVIQKVFHLFVKENLGRKRIVSRINEQGYRTREGKLFQEKHIIDMLTNEAYIGNIVYGKTRYNYVEDEEKDKKIQQVVHIKEEDWVRTENAHPAIIEKEVFEMAQKKINENKQTFAHPQKFNAAKHPLTGLLKCGLCGGNMICQKRTNKKKDGTKLEYRYYVCSTYHKQGRNVCPQANVNADHLEEDILEIIENKLANFANLNVTEKVKEKDNKKQEILQDIQQVDSMLKKKISASKSLLESKEFYDIETFIELNTDLQDEIKNLREQKNKLEEASQSLNNNDARLEIVELYQEFQKHNPTDIDHKRKVFHKLLESVVFEGETVKEINFDKALIL</sequence>
<dbReference type="RefSeq" id="WP_213100211.1">
    <property type="nucleotide sequence ID" value="NZ_JAGYPM010000001.1"/>
</dbReference>
<dbReference type="InterPro" id="IPR038109">
    <property type="entry name" value="DNA_bind_recomb_sf"/>
</dbReference>
<dbReference type="InterPro" id="IPR011109">
    <property type="entry name" value="DNA_bind_recombinase_dom"/>
</dbReference>
<dbReference type="InterPro" id="IPR006118">
    <property type="entry name" value="Recombinase_CS"/>
</dbReference>
<comment type="caution">
    <text evidence="8">The sequence shown here is derived from an EMBL/GenBank/DDBJ whole genome shotgun (WGS) entry which is preliminary data.</text>
</comment>
<evidence type="ECO:0000259" key="7">
    <source>
        <dbReference type="PROSITE" id="PS51737"/>
    </source>
</evidence>
<dbReference type="Pfam" id="PF00239">
    <property type="entry name" value="Resolvase"/>
    <property type="match status" value="1"/>
</dbReference>
<keyword evidence="1" id="KW-0229">DNA integration</keyword>
<gene>
    <name evidence="8" type="ORF">KHA94_00450</name>
</gene>
<proteinExistence type="predicted"/>
<evidence type="ECO:0000256" key="5">
    <source>
        <dbReference type="SAM" id="Coils"/>
    </source>
</evidence>
<dbReference type="InterPro" id="IPR050639">
    <property type="entry name" value="SSR_resolvase"/>
</dbReference>
<dbReference type="CDD" id="cd00338">
    <property type="entry name" value="Ser_Recombinase"/>
    <property type="match status" value="1"/>
</dbReference>
<dbReference type="InterPro" id="IPR006119">
    <property type="entry name" value="Resolv_N"/>
</dbReference>
<protein>
    <submittedName>
        <fullName evidence="8">Recombinase family protein</fullName>
    </submittedName>
</protein>
<dbReference type="Proteomes" id="UP000681027">
    <property type="component" value="Unassembled WGS sequence"/>
</dbReference>
<organism evidence="8 9">
    <name type="scientific">Cytobacillus citreus</name>
    <dbReference type="NCBI Taxonomy" id="2833586"/>
    <lineage>
        <taxon>Bacteria</taxon>
        <taxon>Bacillati</taxon>
        <taxon>Bacillota</taxon>
        <taxon>Bacilli</taxon>
        <taxon>Bacillales</taxon>
        <taxon>Bacillaceae</taxon>
        <taxon>Cytobacillus</taxon>
    </lineage>
</organism>
<evidence type="ECO:0000256" key="1">
    <source>
        <dbReference type="ARBA" id="ARBA00022908"/>
    </source>
</evidence>
<keyword evidence="2" id="KW-0238">DNA-binding</keyword>
<dbReference type="PROSITE" id="PS51737">
    <property type="entry name" value="RECOMBINASE_DNA_BIND"/>
    <property type="match status" value="1"/>
</dbReference>